<feature type="region of interest" description="Disordered" evidence="1">
    <location>
        <begin position="1"/>
        <end position="131"/>
    </location>
</feature>
<feature type="compositionally biased region" description="Pro residues" evidence="1">
    <location>
        <begin position="42"/>
        <end position="63"/>
    </location>
</feature>
<feature type="compositionally biased region" description="Low complexity" evidence="1">
    <location>
        <begin position="29"/>
        <end position="41"/>
    </location>
</feature>
<accession>A0ABY5D704</accession>
<evidence type="ECO:0000313" key="2">
    <source>
        <dbReference type="EMBL" id="USY20149.1"/>
    </source>
</evidence>
<sequence length="331" mass="35507">MHPPDPRDPRRRPPRPGPDQDPRWPAPGNPGQQPGPQWPGYRQPPGPQQGPVPPDRAFPPNGPGTPDRRDPAPPRARRPTPSPEQGPAPQHAQGPVPPPGQGPWPAGRPGPPEPRPPAVPPPAPDRGRPRHARPLWKDLKLPYAAALLVLLPLALGVPYWTEAALTAERGWIVPDPQPVAAGETVELAGSEWYVTGYGLSTFAEDSDLAGMAAIDVGFHVIPGDDRASELLENQCRFRAVDGQGRSWEPTTEFSSRDTGDLDPGNIMSGCRNADSEPITPGEDQLLIVTFKVPADVVEELRYEVRVATRPEPDAPSPAALLFSADELGGGD</sequence>
<feature type="compositionally biased region" description="Pro residues" evidence="1">
    <location>
        <begin position="95"/>
        <end position="124"/>
    </location>
</feature>
<proteinExistence type="predicted"/>
<evidence type="ECO:0000313" key="3">
    <source>
        <dbReference type="Proteomes" id="UP001055940"/>
    </source>
</evidence>
<dbReference type="Proteomes" id="UP001055940">
    <property type="component" value="Chromosome"/>
</dbReference>
<name>A0ABY5D704_9ACTN</name>
<feature type="region of interest" description="Disordered" evidence="1">
    <location>
        <begin position="308"/>
        <end position="331"/>
    </location>
</feature>
<protein>
    <submittedName>
        <fullName evidence="2">Uncharacterized protein</fullName>
    </submittedName>
</protein>
<dbReference type="RefSeq" id="WP_254419269.1">
    <property type="nucleotide sequence ID" value="NZ_BAAAJB010000042.1"/>
</dbReference>
<dbReference type="EMBL" id="CP099837">
    <property type="protein sequence ID" value="USY20149.1"/>
    <property type="molecule type" value="Genomic_DNA"/>
</dbReference>
<keyword evidence="3" id="KW-1185">Reference proteome</keyword>
<evidence type="ECO:0000256" key="1">
    <source>
        <dbReference type="SAM" id="MobiDB-lite"/>
    </source>
</evidence>
<reference evidence="2" key="1">
    <citation type="submission" date="2022-06" db="EMBL/GenBank/DDBJ databases">
        <authorList>
            <person name="Ping M."/>
        </authorList>
    </citation>
    <scope>NUCLEOTIDE SEQUENCE</scope>
    <source>
        <strain evidence="2">JCM11759T</strain>
    </source>
</reference>
<gene>
    <name evidence="2" type="ORF">NE857_00230</name>
</gene>
<organism evidence="2 3">
    <name type="scientific">Nocardiopsis exhalans</name>
    <dbReference type="NCBI Taxonomy" id="163604"/>
    <lineage>
        <taxon>Bacteria</taxon>
        <taxon>Bacillati</taxon>
        <taxon>Actinomycetota</taxon>
        <taxon>Actinomycetes</taxon>
        <taxon>Streptosporangiales</taxon>
        <taxon>Nocardiopsidaceae</taxon>
        <taxon>Nocardiopsis</taxon>
    </lineage>
</organism>
<feature type="compositionally biased region" description="Pro residues" evidence="1">
    <location>
        <begin position="15"/>
        <end position="28"/>
    </location>
</feature>